<dbReference type="OrthoDB" id="9806956at2"/>
<dbReference type="Gene3D" id="3.40.120.10">
    <property type="entry name" value="Alpha-D-Glucose-1,6-Bisphosphate, subunit A, domain 3"/>
    <property type="match status" value="3"/>
</dbReference>
<keyword evidence="4 7" id="KW-0479">Metal-binding</keyword>
<dbReference type="GO" id="GO:0006166">
    <property type="term" value="P:purine ribonucleoside salvage"/>
    <property type="evidence" value="ECO:0007669"/>
    <property type="project" value="TreeGrafter"/>
</dbReference>
<gene>
    <name evidence="11" type="ORF">O159_25680</name>
</gene>
<reference evidence="11 12" key="1">
    <citation type="journal article" date="2013" name="Genome Announc.">
        <title>Complete Genome Sequence of Leifsonia xyli subsp. cynodontis Strain DSM46306, a Gram-Positive Bacterial Pathogen of Grasses.</title>
        <authorList>
            <person name="Monteiro-Vitorello C.B."/>
            <person name="Zerillo M.M."/>
            <person name="Van Sluys M.A."/>
            <person name="Camargo L.E."/>
            <person name="Kitajima J.P."/>
        </authorList>
    </citation>
    <scope>NUCLEOTIDE SEQUENCE [LARGE SCALE GENOMIC DNA]</scope>
    <source>
        <strain evidence="11 12">DSM 46306</strain>
    </source>
</reference>
<evidence type="ECO:0000256" key="2">
    <source>
        <dbReference type="ARBA" id="ARBA00010231"/>
    </source>
</evidence>
<evidence type="ECO:0000313" key="11">
    <source>
        <dbReference type="EMBL" id="AGW42497.1"/>
    </source>
</evidence>
<dbReference type="Pfam" id="PF02878">
    <property type="entry name" value="PGM_PMM_I"/>
    <property type="match status" value="1"/>
</dbReference>
<dbReference type="AlphaFoldDB" id="U3PCL3"/>
<dbReference type="PANTHER" id="PTHR45745">
    <property type="entry name" value="PHOSPHOMANNOMUTASE 45A"/>
    <property type="match status" value="1"/>
</dbReference>
<name>U3PCL3_LEIXC</name>
<dbReference type="InterPro" id="IPR016066">
    <property type="entry name" value="A-D-PHexomutase_CS"/>
</dbReference>
<evidence type="ECO:0000259" key="10">
    <source>
        <dbReference type="Pfam" id="PF02880"/>
    </source>
</evidence>
<dbReference type="PROSITE" id="PS00710">
    <property type="entry name" value="PGM_PMM"/>
    <property type="match status" value="1"/>
</dbReference>
<evidence type="ECO:0000256" key="1">
    <source>
        <dbReference type="ARBA" id="ARBA00001946"/>
    </source>
</evidence>
<dbReference type="InterPro" id="IPR005844">
    <property type="entry name" value="A-D-PHexomutase_a/b/a-I"/>
</dbReference>
<evidence type="ECO:0000313" key="12">
    <source>
        <dbReference type="Proteomes" id="UP000016743"/>
    </source>
</evidence>
<dbReference type="HOGENOM" id="CLU_016950_8_1_11"/>
<dbReference type="CDD" id="cd05801">
    <property type="entry name" value="PGM_like3"/>
    <property type="match status" value="1"/>
</dbReference>
<dbReference type="PATRIC" id="fig|1389489.3.peg.2465"/>
<comment type="cofactor">
    <cofactor evidence="1">
        <name>Mg(2+)</name>
        <dbReference type="ChEBI" id="CHEBI:18420"/>
    </cofactor>
</comment>
<dbReference type="NCBIfam" id="TIGR01132">
    <property type="entry name" value="pgm"/>
    <property type="match status" value="1"/>
</dbReference>
<dbReference type="SUPFAM" id="SSF53738">
    <property type="entry name" value="Phosphoglucomutase, first 3 domains"/>
    <property type="match status" value="3"/>
</dbReference>
<dbReference type="InterPro" id="IPR005845">
    <property type="entry name" value="A-D-PHexomutase_a/b/a-II"/>
</dbReference>
<dbReference type="PANTHER" id="PTHR45745:SF1">
    <property type="entry name" value="PHOSPHOGLUCOMUTASE 2B-RELATED"/>
    <property type="match status" value="1"/>
</dbReference>
<comment type="similarity">
    <text evidence="2 7">Belongs to the phosphohexose mutase family.</text>
</comment>
<dbReference type="EMBL" id="CP006734">
    <property type="protein sequence ID" value="AGW42497.1"/>
    <property type="molecule type" value="Genomic_DNA"/>
</dbReference>
<feature type="domain" description="Alpha-D-phosphohexomutase alpha/beta/alpha" evidence="9">
    <location>
        <begin position="203"/>
        <end position="308"/>
    </location>
</feature>
<dbReference type="eggNOG" id="COG0033">
    <property type="taxonomic scope" value="Bacteria"/>
</dbReference>
<accession>U3PCL3</accession>
<evidence type="ECO:0000256" key="7">
    <source>
        <dbReference type="RuleBase" id="RU004326"/>
    </source>
</evidence>
<dbReference type="InterPro" id="IPR036900">
    <property type="entry name" value="A-D-PHexomutase_C_sf"/>
</dbReference>
<organism evidence="11 12">
    <name type="scientific">Leifsonia xyli subsp. cynodontis DSM 46306</name>
    <dbReference type="NCBI Taxonomy" id="1389489"/>
    <lineage>
        <taxon>Bacteria</taxon>
        <taxon>Bacillati</taxon>
        <taxon>Actinomycetota</taxon>
        <taxon>Actinomycetes</taxon>
        <taxon>Micrococcales</taxon>
        <taxon>Microbacteriaceae</taxon>
        <taxon>Leifsonia</taxon>
    </lineage>
</organism>
<keyword evidence="12" id="KW-1185">Reference proteome</keyword>
<evidence type="ECO:0000256" key="4">
    <source>
        <dbReference type="ARBA" id="ARBA00022723"/>
    </source>
</evidence>
<sequence>MDPRAGTPAQPSDLIDIDALRRAYYKRKPDAGIPGQRVVFGTSGHRGSSLDTSFNEDHIAATTQAIVEYRAAQGITGPLFIGADTHLLSEFATATALAVLVGNEVRVLVDEFGDWVPTPALSHAIIAYNRAGHPNRADGIVVTPSHNPPTDGGFKYNPPHGGPADTDATSWIAKRANEIIANGMREVRMAEPSGVETYDFRGKYVDDLESVIDIAAIRDSGIRIGADPLGGASVTYWKAIAETYGLNLEVVNPAVDPAWGFMTLDWDGKIRMDPSSPSAMASVVARSGDFDTLTGNDADADRHGIVTPDDGLMNPNHYLAVAIDYLFRTRTGWRKDAAVGKTLVSSSIIDRVAESLGRRLWEVPVGFKWFVPGLIDGTVGFGGEESAGASFLRFDGSAWTTDKDGILLSLLASEIRAVTGKSPSQLYRELTERFGDPVYQRVDAPASPEQKAALSKLDGDAIAATELAGKPIAAKLSRAPGNDAPLGGVKVETATAWFAARPSGTENVYKIYAESFAGEGNLREVQEQAKRIVGEALGG</sequence>
<evidence type="ECO:0000256" key="6">
    <source>
        <dbReference type="ARBA" id="ARBA00023235"/>
    </source>
</evidence>
<dbReference type="InterPro" id="IPR016055">
    <property type="entry name" value="A-D-PHexomutase_a/b/a-I/II/III"/>
</dbReference>
<dbReference type="STRING" id="1389489.O159_25680"/>
<proteinExistence type="inferred from homology"/>
<feature type="domain" description="Alpha-D-phosphohexomutase alpha/beta/alpha" evidence="10">
    <location>
        <begin position="314"/>
        <end position="434"/>
    </location>
</feature>
<dbReference type="Proteomes" id="UP000016743">
    <property type="component" value="Chromosome"/>
</dbReference>
<dbReference type="Pfam" id="PF02879">
    <property type="entry name" value="PGM_PMM_II"/>
    <property type="match status" value="1"/>
</dbReference>
<dbReference type="RefSeq" id="WP_021755970.1">
    <property type="nucleotide sequence ID" value="NC_022438.1"/>
</dbReference>
<feature type="domain" description="Alpha-D-phosphohexomutase alpha/beta/alpha" evidence="8">
    <location>
        <begin position="38"/>
        <end position="179"/>
    </location>
</feature>
<keyword evidence="6" id="KW-0413">Isomerase</keyword>
<evidence type="ECO:0008006" key="13">
    <source>
        <dbReference type="Google" id="ProtNLM"/>
    </source>
</evidence>
<dbReference type="GO" id="GO:0000287">
    <property type="term" value="F:magnesium ion binding"/>
    <property type="evidence" value="ECO:0007669"/>
    <property type="project" value="InterPro"/>
</dbReference>
<evidence type="ECO:0000256" key="3">
    <source>
        <dbReference type="ARBA" id="ARBA00022553"/>
    </source>
</evidence>
<dbReference type="GO" id="GO:0004614">
    <property type="term" value="F:phosphoglucomutase activity"/>
    <property type="evidence" value="ECO:0007669"/>
    <property type="project" value="InterPro"/>
</dbReference>
<dbReference type="InterPro" id="IPR005846">
    <property type="entry name" value="A-D-PHexomutase_a/b/a-III"/>
</dbReference>
<evidence type="ECO:0000259" key="9">
    <source>
        <dbReference type="Pfam" id="PF02879"/>
    </source>
</evidence>
<evidence type="ECO:0000259" key="8">
    <source>
        <dbReference type="Pfam" id="PF02878"/>
    </source>
</evidence>
<dbReference type="GO" id="GO:0008973">
    <property type="term" value="F:phosphopentomutase activity"/>
    <property type="evidence" value="ECO:0007669"/>
    <property type="project" value="TreeGrafter"/>
</dbReference>
<keyword evidence="3" id="KW-0597">Phosphoprotein</keyword>
<keyword evidence="5 7" id="KW-0460">Magnesium</keyword>
<dbReference type="InterPro" id="IPR005852">
    <property type="entry name" value="PGM_a-D-Glc-sp"/>
</dbReference>
<dbReference type="KEGG" id="lxy:O159_25680"/>
<dbReference type="Gene3D" id="3.30.310.50">
    <property type="entry name" value="Alpha-D-phosphohexomutase, C-terminal domain"/>
    <property type="match status" value="1"/>
</dbReference>
<dbReference type="Pfam" id="PF02880">
    <property type="entry name" value="PGM_PMM_III"/>
    <property type="match status" value="1"/>
</dbReference>
<dbReference type="GO" id="GO:0005975">
    <property type="term" value="P:carbohydrate metabolic process"/>
    <property type="evidence" value="ECO:0007669"/>
    <property type="project" value="InterPro"/>
</dbReference>
<evidence type="ECO:0000256" key="5">
    <source>
        <dbReference type="ARBA" id="ARBA00022842"/>
    </source>
</evidence>
<protein>
    <recommendedName>
        <fullName evidence="13">Phosphoglucomutase, alpha-D-glucose phosphate-specific</fullName>
    </recommendedName>
</protein>
<dbReference type="SUPFAM" id="SSF55957">
    <property type="entry name" value="Phosphoglucomutase, C-terminal domain"/>
    <property type="match status" value="1"/>
</dbReference>